<keyword evidence="3 6" id="KW-1133">Transmembrane helix</keyword>
<proteinExistence type="inferred from homology"/>
<dbReference type="PROSITE" id="PS51012">
    <property type="entry name" value="ABC_TM2"/>
    <property type="match status" value="1"/>
</dbReference>
<comment type="similarity">
    <text evidence="6">Belongs to the ABC-2 integral membrane protein family.</text>
</comment>
<feature type="transmembrane region" description="Helical" evidence="6">
    <location>
        <begin position="48"/>
        <end position="72"/>
    </location>
</feature>
<organism evidence="9 10">
    <name type="scientific">Brachybacterium sacelli</name>
    <dbReference type="NCBI Taxonomy" id="173364"/>
    <lineage>
        <taxon>Bacteria</taxon>
        <taxon>Bacillati</taxon>
        <taxon>Actinomycetota</taxon>
        <taxon>Actinomycetes</taxon>
        <taxon>Micrococcales</taxon>
        <taxon>Dermabacteraceae</taxon>
        <taxon>Brachybacterium</taxon>
    </lineage>
</organism>
<dbReference type="InterPro" id="IPR051784">
    <property type="entry name" value="Nod_factor_ABC_transporter"/>
</dbReference>
<evidence type="ECO:0000256" key="6">
    <source>
        <dbReference type="RuleBase" id="RU361157"/>
    </source>
</evidence>
<dbReference type="InterPro" id="IPR013525">
    <property type="entry name" value="ABC2_TM"/>
</dbReference>
<name>A0ABS4X622_9MICO</name>
<evidence type="ECO:0000256" key="5">
    <source>
        <dbReference type="ARBA" id="ARBA00023251"/>
    </source>
</evidence>
<feature type="transmembrane region" description="Helical" evidence="6">
    <location>
        <begin position="120"/>
        <end position="147"/>
    </location>
</feature>
<evidence type="ECO:0000313" key="9">
    <source>
        <dbReference type="EMBL" id="MBP2383907.1"/>
    </source>
</evidence>
<keyword evidence="5" id="KW-0046">Antibiotic resistance</keyword>
<feature type="domain" description="ABC transmembrane type-2" evidence="8">
    <location>
        <begin position="46"/>
        <end position="269"/>
    </location>
</feature>
<feature type="region of interest" description="Disordered" evidence="7">
    <location>
        <begin position="1"/>
        <end position="21"/>
    </location>
</feature>
<comment type="caution">
    <text evidence="9">The sequence shown here is derived from an EMBL/GenBank/DDBJ whole genome shotgun (WGS) entry which is preliminary data.</text>
</comment>
<dbReference type="PRINTS" id="PR00164">
    <property type="entry name" value="ABC2TRNSPORT"/>
</dbReference>
<dbReference type="Pfam" id="PF01061">
    <property type="entry name" value="ABC2_membrane"/>
    <property type="match status" value="1"/>
</dbReference>
<dbReference type="PANTHER" id="PTHR43229">
    <property type="entry name" value="NODULATION PROTEIN J"/>
    <property type="match status" value="1"/>
</dbReference>
<evidence type="ECO:0000256" key="7">
    <source>
        <dbReference type="SAM" id="MobiDB-lite"/>
    </source>
</evidence>
<evidence type="ECO:0000259" key="8">
    <source>
        <dbReference type="PROSITE" id="PS51012"/>
    </source>
</evidence>
<dbReference type="Proteomes" id="UP001519290">
    <property type="component" value="Unassembled WGS sequence"/>
</dbReference>
<keyword evidence="6" id="KW-0813">Transport</keyword>
<dbReference type="InterPro" id="IPR000412">
    <property type="entry name" value="ABC_2_transport"/>
</dbReference>
<sequence>MTSLAPAPLRTPPPRTAARRPLGTGALRSSAVFIGRSLRHSLRDGEGLLMAVALPVMLLLLFTYVFGGAIIAEGYVDFVVPGVILTCAGYGAASVAVSVNRDVTLGAMRRFRTMPITAATVLAGHVVASVLRNLLATVIVILVALLIGFRPTATVLEWVAVLGLVALWILAITALFACIGLVAGSPEAANGYGFVLLFLPYLSSAFVPIATMPEWLQPIATHQPMGPLVDALRALLIGAGEAQLLAPLAWSIGITAGAMVLTALAFRRSGDR</sequence>
<keyword evidence="10" id="KW-1185">Reference proteome</keyword>
<comment type="subcellular location">
    <subcellularLocation>
        <location evidence="6">Cell membrane</location>
        <topology evidence="6">Multi-pass membrane protein</topology>
    </subcellularLocation>
    <subcellularLocation>
        <location evidence="1">Membrane</location>
        <topology evidence="1">Multi-pass membrane protein</topology>
    </subcellularLocation>
</comment>
<accession>A0ABS4X622</accession>
<gene>
    <name evidence="9" type="ORF">JOF43_003896</name>
</gene>
<keyword evidence="6" id="KW-1003">Cell membrane</keyword>
<keyword evidence="4 6" id="KW-0472">Membrane</keyword>
<evidence type="ECO:0000256" key="3">
    <source>
        <dbReference type="ARBA" id="ARBA00022989"/>
    </source>
</evidence>
<keyword evidence="2 6" id="KW-0812">Transmembrane</keyword>
<dbReference type="PANTHER" id="PTHR43229:SF2">
    <property type="entry name" value="NODULATION PROTEIN J"/>
    <property type="match status" value="1"/>
</dbReference>
<feature type="transmembrane region" description="Helical" evidence="6">
    <location>
        <begin position="244"/>
        <end position="266"/>
    </location>
</feature>
<feature type="transmembrane region" description="Helical" evidence="6">
    <location>
        <begin position="191"/>
        <end position="210"/>
    </location>
</feature>
<evidence type="ECO:0000256" key="2">
    <source>
        <dbReference type="ARBA" id="ARBA00022692"/>
    </source>
</evidence>
<reference evidence="9 10" key="1">
    <citation type="submission" date="2021-03" db="EMBL/GenBank/DDBJ databases">
        <title>Sequencing the genomes of 1000 actinobacteria strains.</title>
        <authorList>
            <person name="Klenk H.-P."/>
        </authorList>
    </citation>
    <scope>NUCLEOTIDE SEQUENCE [LARGE SCALE GENOMIC DNA]</scope>
    <source>
        <strain evidence="9 10">DSM 14566</strain>
    </source>
</reference>
<dbReference type="InterPro" id="IPR047817">
    <property type="entry name" value="ABC2_TM_bact-type"/>
</dbReference>
<feature type="transmembrane region" description="Helical" evidence="6">
    <location>
        <begin position="78"/>
        <end position="99"/>
    </location>
</feature>
<evidence type="ECO:0000256" key="1">
    <source>
        <dbReference type="ARBA" id="ARBA00004141"/>
    </source>
</evidence>
<dbReference type="RefSeq" id="WP_209904817.1">
    <property type="nucleotide sequence ID" value="NZ_BAAAJW010000001.1"/>
</dbReference>
<dbReference type="EMBL" id="JAGIOD010000002">
    <property type="protein sequence ID" value="MBP2383907.1"/>
    <property type="molecule type" value="Genomic_DNA"/>
</dbReference>
<dbReference type="PIRSF" id="PIRSF006648">
    <property type="entry name" value="DrrB"/>
    <property type="match status" value="1"/>
</dbReference>
<feature type="transmembrane region" description="Helical" evidence="6">
    <location>
        <begin position="159"/>
        <end position="184"/>
    </location>
</feature>
<protein>
    <recommendedName>
        <fullName evidence="6">Transport permease protein</fullName>
    </recommendedName>
</protein>
<evidence type="ECO:0000256" key="4">
    <source>
        <dbReference type="ARBA" id="ARBA00023136"/>
    </source>
</evidence>
<evidence type="ECO:0000313" key="10">
    <source>
        <dbReference type="Proteomes" id="UP001519290"/>
    </source>
</evidence>